<sequence length="137" mass="14845">MSAAARTPLKIVLVEDSALLRDLLSGMLKGIAGIEIAAVADSEKGAIETLLQTRPDLAIIDLELRGGTGLNVLAATHQAPQRFGELRTVVFSNHAHAIVQGRCRALGALAFFDKSFQMEELLEWIQTEAERKRRGPA</sequence>
<dbReference type="RefSeq" id="WP_169146976.1">
    <property type="nucleotide sequence ID" value="NZ_JABBGA010000015.1"/>
</dbReference>
<dbReference type="InterPro" id="IPR011006">
    <property type="entry name" value="CheY-like_superfamily"/>
</dbReference>
<gene>
    <name evidence="4" type="ORF">HHL15_16905</name>
</gene>
<organism evidence="4 5">
    <name type="scientific">Zoogloea dura</name>
    <dbReference type="NCBI Taxonomy" id="2728840"/>
    <lineage>
        <taxon>Bacteria</taxon>
        <taxon>Pseudomonadati</taxon>
        <taxon>Pseudomonadota</taxon>
        <taxon>Betaproteobacteria</taxon>
        <taxon>Rhodocyclales</taxon>
        <taxon>Zoogloeaceae</taxon>
        <taxon>Zoogloea</taxon>
    </lineage>
</organism>
<keyword evidence="5" id="KW-1185">Reference proteome</keyword>
<feature type="modified residue" description="4-aspartylphosphate" evidence="2">
    <location>
        <position position="61"/>
    </location>
</feature>
<evidence type="ECO:0000256" key="1">
    <source>
        <dbReference type="ARBA" id="ARBA00022553"/>
    </source>
</evidence>
<reference evidence="4 5" key="1">
    <citation type="submission" date="2020-04" db="EMBL/GenBank/DDBJ databases">
        <title>Zoogloea sp. G-4-1-14 isolated from soil.</title>
        <authorList>
            <person name="Dahal R.H."/>
        </authorList>
    </citation>
    <scope>NUCLEOTIDE SEQUENCE [LARGE SCALE GENOMIC DNA]</scope>
    <source>
        <strain evidence="4 5">G-4-1-14</strain>
    </source>
</reference>
<dbReference type="InterPro" id="IPR050595">
    <property type="entry name" value="Bact_response_regulator"/>
</dbReference>
<dbReference type="Gene3D" id="3.40.50.2300">
    <property type="match status" value="1"/>
</dbReference>
<dbReference type="AlphaFoldDB" id="A0A848G5C8"/>
<dbReference type="SMART" id="SM00448">
    <property type="entry name" value="REC"/>
    <property type="match status" value="1"/>
</dbReference>
<accession>A0A848G5C8</accession>
<evidence type="ECO:0000313" key="5">
    <source>
        <dbReference type="Proteomes" id="UP000580043"/>
    </source>
</evidence>
<dbReference type="PANTHER" id="PTHR44591:SF24">
    <property type="entry name" value="PROTEIN-GLUTAMATE METHYLESTERASE_PROTEIN-GLUTAMINE GLUTAMINASE 1"/>
    <property type="match status" value="1"/>
</dbReference>
<dbReference type="GO" id="GO:0000160">
    <property type="term" value="P:phosphorelay signal transduction system"/>
    <property type="evidence" value="ECO:0007669"/>
    <property type="project" value="InterPro"/>
</dbReference>
<dbReference type="PROSITE" id="PS50110">
    <property type="entry name" value="RESPONSE_REGULATORY"/>
    <property type="match status" value="1"/>
</dbReference>
<evidence type="ECO:0000259" key="3">
    <source>
        <dbReference type="PROSITE" id="PS50110"/>
    </source>
</evidence>
<comment type="caution">
    <text evidence="4">The sequence shown here is derived from an EMBL/GenBank/DDBJ whole genome shotgun (WGS) entry which is preliminary data.</text>
</comment>
<dbReference type="EMBL" id="JABBGA010000015">
    <property type="protein sequence ID" value="NML27437.1"/>
    <property type="molecule type" value="Genomic_DNA"/>
</dbReference>
<keyword evidence="1 2" id="KW-0597">Phosphoprotein</keyword>
<dbReference type="Pfam" id="PF00072">
    <property type="entry name" value="Response_reg"/>
    <property type="match status" value="1"/>
</dbReference>
<name>A0A848G5C8_9RHOO</name>
<feature type="domain" description="Response regulatory" evidence="3">
    <location>
        <begin position="10"/>
        <end position="129"/>
    </location>
</feature>
<evidence type="ECO:0000313" key="4">
    <source>
        <dbReference type="EMBL" id="NML27437.1"/>
    </source>
</evidence>
<evidence type="ECO:0000256" key="2">
    <source>
        <dbReference type="PROSITE-ProRule" id="PRU00169"/>
    </source>
</evidence>
<dbReference type="SUPFAM" id="SSF52172">
    <property type="entry name" value="CheY-like"/>
    <property type="match status" value="1"/>
</dbReference>
<proteinExistence type="predicted"/>
<protein>
    <submittedName>
        <fullName evidence="4">Response regulator</fullName>
    </submittedName>
</protein>
<dbReference type="Proteomes" id="UP000580043">
    <property type="component" value="Unassembled WGS sequence"/>
</dbReference>
<dbReference type="PANTHER" id="PTHR44591">
    <property type="entry name" value="STRESS RESPONSE REGULATOR PROTEIN 1"/>
    <property type="match status" value="1"/>
</dbReference>
<dbReference type="InterPro" id="IPR001789">
    <property type="entry name" value="Sig_transdc_resp-reg_receiver"/>
</dbReference>